<dbReference type="Gene3D" id="1.10.287.820">
    <property type="entry name" value="Acid-sensing ion channel domain"/>
    <property type="match status" value="1"/>
</dbReference>
<keyword evidence="3 12" id="KW-0813">Transport</keyword>
<evidence type="ECO:0000256" key="12">
    <source>
        <dbReference type="RuleBase" id="RU000679"/>
    </source>
</evidence>
<reference evidence="14" key="1">
    <citation type="submission" date="2018-04" db="EMBL/GenBank/DDBJ databases">
        <authorList>
            <person name="Go L.Y."/>
            <person name="Mitchell J.A."/>
        </authorList>
    </citation>
    <scope>NUCLEOTIDE SEQUENCE</scope>
    <source>
        <tissue evidence="14">Whole organism</tissue>
    </source>
</reference>
<evidence type="ECO:0000256" key="2">
    <source>
        <dbReference type="ARBA" id="ARBA00007193"/>
    </source>
</evidence>
<keyword evidence="8 12" id="KW-0406">Ion transport</keyword>
<evidence type="ECO:0000256" key="1">
    <source>
        <dbReference type="ARBA" id="ARBA00004141"/>
    </source>
</evidence>
<evidence type="ECO:0000256" key="7">
    <source>
        <dbReference type="ARBA" id="ARBA00023053"/>
    </source>
</evidence>
<feature type="transmembrane region" description="Helical" evidence="13">
    <location>
        <begin position="403"/>
        <end position="425"/>
    </location>
</feature>
<evidence type="ECO:0000256" key="6">
    <source>
        <dbReference type="ARBA" id="ARBA00022989"/>
    </source>
</evidence>
<accession>A0A336KHS0</accession>
<evidence type="ECO:0000256" key="5">
    <source>
        <dbReference type="ARBA" id="ARBA00022692"/>
    </source>
</evidence>
<keyword evidence="10 12" id="KW-0739">Sodium transport</keyword>
<sequence>MNFNRIFWLTNIGLAIYFGVWVGLQTWEQYLNKSVVLSIRRDHYSWNTSMPSLTICPNYERISRNLFDIYAKNNKIKDDEKEDFYEFLNSMANASYATFKNIENFSSTDSVLNRLLITPNVYIRIISKLTEDKSQEDKFDTKIKNINDLEPIAVVRTLTDFGICYTTNNFLSNNLSTSFLLSNIYPDMEKYHYDVDKIMYVKHGNIFDGHLTYNFNGFNRLITIYLHSPYEVMNVAKPMGTTPDTMEFEVFSTELLSEPYLQENTWVIQRKCRFHNESNLEHFPVYTKNLCLSECRAKLMLEKCGCIPHFIPNRVQNPKRVCNWRELKECATLYEDMFIEFRRRLPNGTIEFIDCECMTNCEDTEIVVERIQKLSGASDIVGSLGGLVITKKYPQVRYYRQQLFTFTDLLISIGGAAGLFIGFSVKGLLQIIHHFTWRLLTFRSEP</sequence>
<keyword evidence="9 13" id="KW-0472">Membrane</keyword>
<dbReference type="OMA" id="LTHYPFY"/>
<name>A0A336KHS0_CULSO</name>
<evidence type="ECO:0000256" key="3">
    <source>
        <dbReference type="ARBA" id="ARBA00022448"/>
    </source>
</evidence>
<evidence type="ECO:0000256" key="10">
    <source>
        <dbReference type="ARBA" id="ARBA00023201"/>
    </source>
</evidence>
<evidence type="ECO:0000256" key="13">
    <source>
        <dbReference type="SAM" id="Phobius"/>
    </source>
</evidence>
<dbReference type="EMBL" id="UFQT01000389">
    <property type="protein sequence ID" value="SSX23857.1"/>
    <property type="molecule type" value="Genomic_DNA"/>
</dbReference>
<keyword evidence="11 12" id="KW-0407">Ion channel</keyword>
<dbReference type="GO" id="GO:0015280">
    <property type="term" value="F:ligand-gated sodium channel activity"/>
    <property type="evidence" value="ECO:0007669"/>
    <property type="project" value="TreeGrafter"/>
</dbReference>
<dbReference type="GO" id="GO:0005886">
    <property type="term" value="C:plasma membrane"/>
    <property type="evidence" value="ECO:0007669"/>
    <property type="project" value="TreeGrafter"/>
</dbReference>
<evidence type="ECO:0000256" key="11">
    <source>
        <dbReference type="ARBA" id="ARBA00023303"/>
    </source>
</evidence>
<evidence type="ECO:0000256" key="9">
    <source>
        <dbReference type="ARBA" id="ARBA00023136"/>
    </source>
</evidence>
<dbReference type="Gene3D" id="1.10.287.770">
    <property type="entry name" value="YojJ-like"/>
    <property type="match status" value="1"/>
</dbReference>
<comment type="subcellular location">
    <subcellularLocation>
        <location evidence="1">Membrane</location>
        <topology evidence="1">Multi-pass membrane protein</topology>
    </subcellularLocation>
</comment>
<gene>
    <name evidence="14" type="primary">CSON009699</name>
</gene>
<keyword evidence="4 12" id="KW-0894">Sodium channel</keyword>
<dbReference type="EMBL" id="UFQS01000389">
    <property type="protein sequence ID" value="SSX03492.1"/>
    <property type="molecule type" value="Genomic_DNA"/>
</dbReference>
<keyword evidence="5 12" id="KW-0812">Transmembrane</keyword>
<dbReference type="PANTHER" id="PTHR11690">
    <property type="entry name" value="AMILORIDE-SENSITIVE SODIUM CHANNEL-RELATED"/>
    <property type="match status" value="1"/>
</dbReference>
<evidence type="ECO:0000313" key="14">
    <source>
        <dbReference type="EMBL" id="SSX03492.1"/>
    </source>
</evidence>
<feature type="transmembrane region" description="Helical" evidence="13">
    <location>
        <begin position="6"/>
        <end position="24"/>
    </location>
</feature>
<keyword evidence="7" id="KW-0915">Sodium</keyword>
<keyword evidence="6 13" id="KW-1133">Transmembrane helix</keyword>
<organism evidence="14">
    <name type="scientific">Culicoides sonorensis</name>
    <name type="common">Biting midge</name>
    <dbReference type="NCBI Taxonomy" id="179676"/>
    <lineage>
        <taxon>Eukaryota</taxon>
        <taxon>Metazoa</taxon>
        <taxon>Ecdysozoa</taxon>
        <taxon>Arthropoda</taxon>
        <taxon>Hexapoda</taxon>
        <taxon>Insecta</taxon>
        <taxon>Pterygota</taxon>
        <taxon>Neoptera</taxon>
        <taxon>Endopterygota</taxon>
        <taxon>Diptera</taxon>
        <taxon>Nematocera</taxon>
        <taxon>Chironomoidea</taxon>
        <taxon>Ceratopogonidae</taxon>
        <taxon>Ceratopogoninae</taxon>
        <taxon>Culicoides</taxon>
        <taxon>Monoculicoides</taxon>
    </lineage>
</organism>
<evidence type="ECO:0000256" key="4">
    <source>
        <dbReference type="ARBA" id="ARBA00022461"/>
    </source>
</evidence>
<dbReference type="Pfam" id="PF00858">
    <property type="entry name" value="ASC"/>
    <property type="match status" value="1"/>
</dbReference>
<protein>
    <submittedName>
        <fullName evidence="14">CSON009699 protein</fullName>
    </submittedName>
</protein>
<reference evidence="15" key="2">
    <citation type="submission" date="2018-07" db="EMBL/GenBank/DDBJ databases">
        <authorList>
            <person name="Quirk P.G."/>
            <person name="Krulwich T.A."/>
        </authorList>
    </citation>
    <scope>NUCLEOTIDE SEQUENCE</scope>
</reference>
<dbReference type="AlphaFoldDB" id="A0A336KHS0"/>
<proteinExistence type="inferred from homology"/>
<comment type="similarity">
    <text evidence="2 12">Belongs to the amiloride-sensitive sodium channel (TC 1.A.6) family.</text>
</comment>
<dbReference type="InterPro" id="IPR001873">
    <property type="entry name" value="ENaC"/>
</dbReference>
<evidence type="ECO:0000313" key="15">
    <source>
        <dbReference type="EMBL" id="SSX23857.1"/>
    </source>
</evidence>
<dbReference type="VEuPathDB" id="VectorBase:CSON009699"/>
<evidence type="ECO:0000256" key="8">
    <source>
        <dbReference type="ARBA" id="ARBA00023065"/>
    </source>
</evidence>
<dbReference type="PANTHER" id="PTHR11690:SF179">
    <property type="entry name" value="PICKPOCKET 10"/>
    <property type="match status" value="1"/>
</dbReference>